<evidence type="ECO:0000313" key="2">
    <source>
        <dbReference type="EMBL" id="CAD6186039.1"/>
    </source>
</evidence>
<accession>A0A8S1GRZ2</accession>
<reference evidence="2" key="1">
    <citation type="submission" date="2020-10" db="EMBL/GenBank/DDBJ databases">
        <authorList>
            <person name="Kikuchi T."/>
        </authorList>
    </citation>
    <scope>NUCLEOTIDE SEQUENCE</scope>
    <source>
        <strain evidence="2">NKZ352</strain>
    </source>
</reference>
<protein>
    <submittedName>
        <fullName evidence="2">Uncharacterized protein</fullName>
    </submittedName>
</protein>
<keyword evidence="3" id="KW-1185">Reference proteome</keyword>
<dbReference type="AlphaFoldDB" id="A0A8S1GRZ2"/>
<comment type="caution">
    <text evidence="2">The sequence shown here is derived from an EMBL/GenBank/DDBJ whole genome shotgun (WGS) entry which is preliminary data.</text>
</comment>
<proteinExistence type="predicted"/>
<dbReference type="EMBL" id="CAJGYM010000003">
    <property type="protein sequence ID" value="CAD6186039.1"/>
    <property type="molecule type" value="Genomic_DNA"/>
</dbReference>
<feature type="compositionally biased region" description="Basic and acidic residues" evidence="1">
    <location>
        <begin position="30"/>
        <end position="55"/>
    </location>
</feature>
<dbReference type="Proteomes" id="UP000835052">
    <property type="component" value="Unassembled WGS sequence"/>
</dbReference>
<name>A0A8S1GRZ2_9PELO</name>
<organism evidence="2 3">
    <name type="scientific">Caenorhabditis auriculariae</name>
    <dbReference type="NCBI Taxonomy" id="2777116"/>
    <lineage>
        <taxon>Eukaryota</taxon>
        <taxon>Metazoa</taxon>
        <taxon>Ecdysozoa</taxon>
        <taxon>Nematoda</taxon>
        <taxon>Chromadorea</taxon>
        <taxon>Rhabditida</taxon>
        <taxon>Rhabditina</taxon>
        <taxon>Rhabditomorpha</taxon>
        <taxon>Rhabditoidea</taxon>
        <taxon>Rhabditidae</taxon>
        <taxon>Peloderinae</taxon>
        <taxon>Caenorhabditis</taxon>
    </lineage>
</organism>
<evidence type="ECO:0000313" key="3">
    <source>
        <dbReference type="Proteomes" id="UP000835052"/>
    </source>
</evidence>
<sequence>MSTVSGRSRQPEEKIFGGWRGSLVAAAKIGEGRRESVGGEERPETTADRQPRIDRLSANVWHQSGYRNPATKLP</sequence>
<gene>
    <name evidence="2" type="ORF">CAUJ_LOCUS1958</name>
</gene>
<evidence type="ECO:0000256" key="1">
    <source>
        <dbReference type="SAM" id="MobiDB-lite"/>
    </source>
</evidence>
<feature type="region of interest" description="Disordered" evidence="1">
    <location>
        <begin position="30"/>
        <end position="74"/>
    </location>
</feature>